<evidence type="ECO:0000256" key="3">
    <source>
        <dbReference type="PROSITE-ProRule" id="PRU00023"/>
    </source>
</evidence>
<gene>
    <name evidence="5" type="ORF">JMJ35_010479</name>
</gene>
<feature type="region of interest" description="Disordered" evidence="4">
    <location>
        <begin position="1761"/>
        <end position="1803"/>
    </location>
</feature>
<dbReference type="PANTHER" id="PTHR24123:SF138">
    <property type="entry name" value="NACHT DOMAIN-CONTAINING PROTEIN"/>
    <property type="match status" value="1"/>
</dbReference>
<organism evidence="5 6">
    <name type="scientific">Cladonia borealis</name>
    <dbReference type="NCBI Taxonomy" id="184061"/>
    <lineage>
        <taxon>Eukaryota</taxon>
        <taxon>Fungi</taxon>
        <taxon>Dikarya</taxon>
        <taxon>Ascomycota</taxon>
        <taxon>Pezizomycotina</taxon>
        <taxon>Lecanoromycetes</taxon>
        <taxon>OSLEUM clade</taxon>
        <taxon>Lecanoromycetidae</taxon>
        <taxon>Lecanorales</taxon>
        <taxon>Lecanorineae</taxon>
        <taxon>Cladoniaceae</taxon>
        <taxon>Cladonia</taxon>
    </lineage>
</organism>
<feature type="compositionally biased region" description="Basic and acidic residues" evidence="4">
    <location>
        <begin position="1818"/>
        <end position="1842"/>
    </location>
</feature>
<comment type="caution">
    <text evidence="5">The sequence shown here is derived from an EMBL/GenBank/DDBJ whole genome shotgun (WGS) entry which is preliminary data.</text>
</comment>
<dbReference type="InterPro" id="IPR036770">
    <property type="entry name" value="Ankyrin_rpt-contain_sf"/>
</dbReference>
<dbReference type="PROSITE" id="PS50297">
    <property type="entry name" value="ANK_REP_REGION"/>
    <property type="match status" value="1"/>
</dbReference>
<feature type="repeat" description="ANK" evidence="3">
    <location>
        <begin position="312"/>
        <end position="344"/>
    </location>
</feature>
<dbReference type="Pfam" id="PF00023">
    <property type="entry name" value="Ank"/>
    <property type="match status" value="1"/>
</dbReference>
<keyword evidence="1" id="KW-0677">Repeat</keyword>
<dbReference type="Pfam" id="PF12796">
    <property type="entry name" value="Ank_2"/>
    <property type="match status" value="1"/>
</dbReference>
<evidence type="ECO:0008006" key="7">
    <source>
        <dbReference type="Google" id="ProtNLM"/>
    </source>
</evidence>
<dbReference type="PROSITE" id="PS50088">
    <property type="entry name" value="ANK_REPEAT"/>
    <property type="match status" value="2"/>
</dbReference>
<keyword evidence="2 3" id="KW-0040">ANK repeat</keyword>
<feature type="compositionally biased region" description="Low complexity" evidence="4">
    <location>
        <begin position="1782"/>
        <end position="1793"/>
    </location>
</feature>
<dbReference type="EMBL" id="JAFEKC020000025">
    <property type="protein sequence ID" value="KAK0507021.1"/>
    <property type="molecule type" value="Genomic_DNA"/>
</dbReference>
<dbReference type="Gene3D" id="1.25.40.20">
    <property type="entry name" value="Ankyrin repeat-containing domain"/>
    <property type="match status" value="5"/>
</dbReference>
<dbReference type="SMART" id="SM00248">
    <property type="entry name" value="ANK"/>
    <property type="match status" value="18"/>
</dbReference>
<dbReference type="InterPro" id="IPR002110">
    <property type="entry name" value="Ankyrin_rpt"/>
</dbReference>
<feature type="region of interest" description="Disordered" evidence="4">
    <location>
        <begin position="1818"/>
        <end position="1889"/>
    </location>
</feature>
<evidence type="ECO:0000313" key="6">
    <source>
        <dbReference type="Proteomes" id="UP001166286"/>
    </source>
</evidence>
<reference evidence="5" key="1">
    <citation type="submission" date="2023-03" db="EMBL/GenBank/DDBJ databases">
        <title>Complete genome of Cladonia borealis.</title>
        <authorList>
            <person name="Park H."/>
        </authorList>
    </citation>
    <scope>NUCLEOTIDE SEQUENCE</scope>
    <source>
        <strain evidence="5">ANT050790</strain>
    </source>
</reference>
<feature type="compositionally biased region" description="Basic and acidic residues" evidence="4">
    <location>
        <begin position="1849"/>
        <end position="1888"/>
    </location>
</feature>
<evidence type="ECO:0000313" key="5">
    <source>
        <dbReference type="EMBL" id="KAK0507021.1"/>
    </source>
</evidence>
<evidence type="ECO:0000256" key="1">
    <source>
        <dbReference type="ARBA" id="ARBA00022737"/>
    </source>
</evidence>
<evidence type="ECO:0000256" key="2">
    <source>
        <dbReference type="ARBA" id="ARBA00023043"/>
    </source>
</evidence>
<sequence length="1948" mass="213273">MAAQNHGAPSSGSQNPFLEGGLTFKLANGDSGEISPEERRIYDHIIYCNIGTFPPAGLTGDEVAALLSKSGLSEERVEEIWGLSTTVEVERLHNGNWTPLEVYVALLHARMHVQIALNEMAIRYTGSLPPIGNNRIARRASYAQVRASAAGLSRTRSLAHTDAPPAANSLRHTYADVTMSLSDSSHVFHHTASIQETSSLSQVGLEAVDEVEEVLRSNSVRSDTVNRAQRLASLMREKTPLIAVKPDISPQEPPVCIATITDRTHAHDLLVTMKRESPCFKDPATGIGKLLKSKGSKQRAQDTHNWIFSNGEKSLALKRAVESGNVGVAEVLLDKGADVNAVSEEAKSKILWTKSVIARPVNHLQVATATNNVEMVNLLASRGVSSRSLAEALEKAVRQNLPKVVLALLQHGADPNALAGVIFQSAIQSQRPGIVELLLRSRIKVADAYLAANLPLAVSQGRPDIVSLLIAYGAGVDYDHASALQKAVQNESIDLVLAVMKGKPSRESVSVAFEYAFSAHSSTTLPEKYLLIETLLCGGAQGERVAETLVQVVRSGNRDIARLLILHGASPLHRSAEALKIAVAAGDVELVKILLVDSVTKNCASRLFKEIPKPYTETQTYSLMSALIFKGASGTSLDEALVVAVQQQSGVITRLLLDHKASADYNDAQALQIAASAGDLSTVGLLLSKGRPQPHSMQYVLPLVPPGPQKLRYDMTRLVIDAASSVKIPTPLLNAALMQTIDSQCHEVDLPLANILIVAGADVNHSNGRCLRLATKKGALELLELLVTSSSTRSSISSAVPEVSKLPPSSLKRRIMTLLLDHGARGPSVSQALIDALEEALVDEDMVMALLSHADVNYRGGQALVLAMRLTTKLTCSMIDIGKPDQQTLNAALSIALDPSTKDRQKKLDLLLNAGIDQEGLDDALVREISNGPSHSITLVKSLLHHHASCNHDNGKAMELAIKSGNVALLELLVGSKPNHQTLASILSIAMREPEKSLRYKFVVILLQSGARGNRVSDALVQEVCSDHACELQLVRLLVQHNAKIDHSDGLAIKRAVSVPLETELLRILVEGRGASKVLPSLIPLAMVHTQEIRLPLLQIMLEKGPKGQQLDAALVDAVVEGPTSQPTIGILLQYGASLDFDNAKALKEASAAGYPSIVRSLLSTNPTRKHLAEALRSAMRVPANKKKSDSAMRLACVKLIIDSGLQESEAVHRALIQAVQEADHDLVEYLIERGADPNYENGISVVTATEQADIKSLRLLAKANPLPEFYSNAFAVTTSPGLERSGLQPEVRFCIDELLISGGASGPAVDQALFNALRSKHALAAEYVNMIIKSPSPLDVNFEGGKSLCLAAKENLFNLVKELLNRAPSVETLCSAFISSLETESGEVPLMNMIKLFLEYSKEKKYIYFGHHDASRNPFYQILHHHADKPDLLQYLLDNGCPTDTPFEWQFHQDHGLEEVSGLLWLLCQADFRTDRRTVKMLLDHGADPNFRTSRSYNSPLIIAASSFQPALVLLLLEAGARAATEDRLRRTPLYHAARVGCLESMRHLLNYNVELEDESLHIAARLTHAGAVNLLLNHGVSVDYPGVISCEGRTPMGEICRRTDPEKDPARLKETLRELAKRKPNPEKLASGKSLVILALDNKKAITMVQILLAVWPYLRDHLNSDFNIYRREGGFCYSPTMYVRHLKCLCPPHRRDFDSEHKCCQLDDCQAPALEKLLRGSGCQNRFWNDRGGAKQPRGSCGEPSHIVEAQREAERLRRKQEDEARLEAEKQARRDAEQAALDAEATAKQQRLDAEAAAERQRERRRLAIIEEQRESDAREDQRRLEVAEEKSRAEAREKSRRLAAIKEEDRAQRDSKQRAWEEEQARTKSMAAEEARRKQKQDEQTLATLRKKAQLEKDVIKERKKLLDGAVDLVRQTQIAGYGQQTAGRILGEIEGSGQLRLT</sequence>
<feature type="compositionally biased region" description="Basic and acidic residues" evidence="4">
    <location>
        <begin position="1761"/>
        <end position="1781"/>
    </location>
</feature>
<feature type="compositionally biased region" description="Basic and acidic residues" evidence="4">
    <location>
        <begin position="1794"/>
        <end position="1803"/>
    </location>
</feature>
<dbReference type="Proteomes" id="UP001166286">
    <property type="component" value="Unassembled WGS sequence"/>
</dbReference>
<dbReference type="PANTHER" id="PTHR24123">
    <property type="entry name" value="ANKYRIN REPEAT-CONTAINING"/>
    <property type="match status" value="1"/>
</dbReference>
<accession>A0AA39QSD9</accession>
<dbReference type="SUPFAM" id="SSF48403">
    <property type="entry name" value="Ankyrin repeat"/>
    <property type="match status" value="5"/>
</dbReference>
<proteinExistence type="predicted"/>
<feature type="repeat" description="ANK" evidence="3">
    <location>
        <begin position="1211"/>
        <end position="1243"/>
    </location>
</feature>
<dbReference type="InterPro" id="IPR051165">
    <property type="entry name" value="Multifunctional_ANK_Repeat"/>
</dbReference>
<protein>
    <recommendedName>
        <fullName evidence="7">Ankyrin repeat protein</fullName>
    </recommendedName>
</protein>
<evidence type="ECO:0000256" key="4">
    <source>
        <dbReference type="SAM" id="MobiDB-lite"/>
    </source>
</evidence>
<keyword evidence="6" id="KW-1185">Reference proteome</keyword>
<name>A0AA39QSD9_9LECA</name>